<name>A0A382IR14_9ZZZZ</name>
<protein>
    <recommendedName>
        <fullName evidence="3">tRNA-binding domain-containing protein</fullName>
    </recommendedName>
</protein>
<reference evidence="4" key="1">
    <citation type="submission" date="2018-05" db="EMBL/GenBank/DDBJ databases">
        <authorList>
            <person name="Lanie J.A."/>
            <person name="Ng W.-L."/>
            <person name="Kazmierczak K.M."/>
            <person name="Andrzejewski T.M."/>
            <person name="Davidsen T.M."/>
            <person name="Wayne K.J."/>
            <person name="Tettelin H."/>
            <person name="Glass J.I."/>
            <person name="Rusch D."/>
            <person name="Podicherti R."/>
            <person name="Tsui H.-C.T."/>
            <person name="Winkler M.E."/>
        </authorList>
    </citation>
    <scope>NUCLEOTIDE SEQUENCE</scope>
</reference>
<dbReference type="Pfam" id="PF01588">
    <property type="entry name" value="tRNA_bind"/>
    <property type="match status" value="1"/>
</dbReference>
<dbReference type="PROSITE" id="PS50886">
    <property type="entry name" value="TRBD"/>
    <property type="match status" value="1"/>
</dbReference>
<dbReference type="Gene3D" id="2.40.50.140">
    <property type="entry name" value="Nucleic acid-binding proteins"/>
    <property type="match status" value="1"/>
</dbReference>
<organism evidence="4">
    <name type="scientific">marine metagenome</name>
    <dbReference type="NCBI Taxonomy" id="408172"/>
    <lineage>
        <taxon>unclassified sequences</taxon>
        <taxon>metagenomes</taxon>
        <taxon>ecological metagenomes</taxon>
    </lineage>
</organism>
<keyword evidence="2" id="KW-0694">RNA-binding</keyword>
<dbReference type="GO" id="GO:0000049">
    <property type="term" value="F:tRNA binding"/>
    <property type="evidence" value="ECO:0007669"/>
    <property type="project" value="UniProtKB-KW"/>
</dbReference>
<evidence type="ECO:0000259" key="3">
    <source>
        <dbReference type="PROSITE" id="PS50886"/>
    </source>
</evidence>
<dbReference type="SUPFAM" id="SSF50249">
    <property type="entry name" value="Nucleic acid-binding proteins"/>
    <property type="match status" value="1"/>
</dbReference>
<sequence>MDLSAQEIADKLTELGLEANFTSKAKSFEGVVLGRVLECNPHPDADKLSVCQVDVGDDENYGIVCG</sequence>
<feature type="non-terminal residue" evidence="4">
    <location>
        <position position="66"/>
    </location>
</feature>
<evidence type="ECO:0000313" key="4">
    <source>
        <dbReference type="EMBL" id="SVC01303.1"/>
    </source>
</evidence>
<feature type="domain" description="TRNA-binding" evidence="3">
    <location>
        <begin position="25"/>
        <end position="66"/>
    </location>
</feature>
<evidence type="ECO:0000256" key="2">
    <source>
        <dbReference type="ARBA" id="ARBA00022884"/>
    </source>
</evidence>
<proteinExistence type="predicted"/>
<evidence type="ECO:0000256" key="1">
    <source>
        <dbReference type="ARBA" id="ARBA00022555"/>
    </source>
</evidence>
<dbReference type="AlphaFoldDB" id="A0A382IR14"/>
<dbReference type="Gene3D" id="3.30.56.10">
    <property type="match status" value="1"/>
</dbReference>
<accession>A0A382IR14</accession>
<dbReference type="InterPro" id="IPR012340">
    <property type="entry name" value="NA-bd_OB-fold"/>
</dbReference>
<gene>
    <name evidence="4" type="ORF">METZ01_LOCUS254157</name>
</gene>
<dbReference type="InterPro" id="IPR002547">
    <property type="entry name" value="tRNA-bd_dom"/>
</dbReference>
<dbReference type="EMBL" id="UINC01068573">
    <property type="protein sequence ID" value="SVC01303.1"/>
    <property type="molecule type" value="Genomic_DNA"/>
</dbReference>
<keyword evidence="1" id="KW-0820">tRNA-binding</keyword>